<dbReference type="InterPro" id="IPR001932">
    <property type="entry name" value="PPM-type_phosphatase-like_dom"/>
</dbReference>
<dbReference type="PANTHER" id="PTHR13832">
    <property type="entry name" value="PROTEIN PHOSPHATASE 2C"/>
    <property type="match status" value="1"/>
</dbReference>
<evidence type="ECO:0000256" key="4">
    <source>
        <dbReference type="ARBA" id="ARBA00022912"/>
    </source>
</evidence>
<keyword evidence="3 5" id="KW-0378">Hydrolase</keyword>
<evidence type="ECO:0000256" key="3">
    <source>
        <dbReference type="ARBA" id="ARBA00022801"/>
    </source>
</evidence>
<evidence type="ECO:0000259" key="7">
    <source>
        <dbReference type="PROSITE" id="PS51746"/>
    </source>
</evidence>
<sequence length="369" mass="39707">MASADGPFTSDDAAVPPSLSFKCAVTDSKGPRRFMEDAHSIVVPFGGVRGQGFFAIFDGHAGKQAAEWCGQNFALCLLNILRKDKNSAVPDVLNQTFHDVDMNLSRLSEESDGKMHSGCTAVTAFLRLEDENGGQSFLPPDFEFPVSSIPSPGETLNNSNNDDSNSNEEDSKSKGTTSKLLHAIKSLGTASSHSPPSANTDPPKAESEKTVVPPANVRRVLYCANAGDARGVLCRAGKAVRLTYDHKGSDKQEAKRIMDAGGFVMSGRVNGVLNVTRSLGDSSMKEFVVGSPYTTETELSEQDEFLILACDGLWDVVNDQGACDLVRGLADPRKAAEELLEHAYKNYSTDNVTVLVVRFRDPPENVKAN</sequence>
<dbReference type="InterPro" id="IPR000222">
    <property type="entry name" value="PP2C_BS"/>
</dbReference>
<dbReference type="AlphaFoldDB" id="A0A5C2S7U2"/>
<evidence type="ECO:0000256" key="5">
    <source>
        <dbReference type="RuleBase" id="RU003465"/>
    </source>
</evidence>
<feature type="region of interest" description="Disordered" evidence="6">
    <location>
        <begin position="137"/>
        <end position="212"/>
    </location>
</feature>
<dbReference type="EMBL" id="ML122268">
    <property type="protein sequence ID" value="RPD59771.1"/>
    <property type="molecule type" value="Genomic_DNA"/>
</dbReference>
<dbReference type="SUPFAM" id="SSF81606">
    <property type="entry name" value="PP2C-like"/>
    <property type="match status" value="1"/>
</dbReference>
<dbReference type="OrthoDB" id="10264738at2759"/>
<dbReference type="Pfam" id="PF00481">
    <property type="entry name" value="PP2C"/>
    <property type="match status" value="2"/>
</dbReference>
<keyword evidence="2" id="KW-0479">Metal-binding</keyword>
<dbReference type="STRING" id="1328759.A0A5C2S7U2"/>
<accession>A0A5C2S7U2</accession>
<dbReference type="Proteomes" id="UP000313359">
    <property type="component" value="Unassembled WGS sequence"/>
</dbReference>
<feature type="compositionally biased region" description="Polar residues" evidence="6">
    <location>
        <begin position="188"/>
        <end position="200"/>
    </location>
</feature>
<dbReference type="GO" id="GO:0046872">
    <property type="term" value="F:metal ion binding"/>
    <property type="evidence" value="ECO:0007669"/>
    <property type="project" value="UniProtKB-KW"/>
</dbReference>
<feature type="domain" description="PPM-type phosphatase" evidence="7">
    <location>
        <begin position="22"/>
        <end position="359"/>
    </location>
</feature>
<evidence type="ECO:0000256" key="2">
    <source>
        <dbReference type="ARBA" id="ARBA00022723"/>
    </source>
</evidence>
<dbReference type="PROSITE" id="PS01032">
    <property type="entry name" value="PPM_1"/>
    <property type="match status" value="1"/>
</dbReference>
<protein>
    <submittedName>
        <fullName evidence="8">Protein serine/threonine phosphatase 2C</fullName>
    </submittedName>
</protein>
<gene>
    <name evidence="8" type="ORF">L227DRAFT_586345</name>
</gene>
<dbReference type="CDD" id="cd00143">
    <property type="entry name" value="PP2Cc"/>
    <property type="match status" value="1"/>
</dbReference>
<evidence type="ECO:0000313" key="9">
    <source>
        <dbReference type="Proteomes" id="UP000313359"/>
    </source>
</evidence>
<dbReference type="SMART" id="SM00332">
    <property type="entry name" value="PP2Cc"/>
    <property type="match status" value="1"/>
</dbReference>
<keyword evidence="4 5" id="KW-0904">Protein phosphatase</keyword>
<evidence type="ECO:0000256" key="6">
    <source>
        <dbReference type="SAM" id="MobiDB-lite"/>
    </source>
</evidence>
<dbReference type="InterPro" id="IPR036457">
    <property type="entry name" value="PPM-type-like_dom_sf"/>
</dbReference>
<dbReference type="PROSITE" id="PS51746">
    <property type="entry name" value="PPM_2"/>
    <property type="match status" value="1"/>
</dbReference>
<evidence type="ECO:0000313" key="8">
    <source>
        <dbReference type="EMBL" id="RPD59771.1"/>
    </source>
</evidence>
<name>A0A5C2S7U2_9APHY</name>
<evidence type="ECO:0000256" key="1">
    <source>
        <dbReference type="ARBA" id="ARBA00006702"/>
    </source>
</evidence>
<proteinExistence type="inferred from homology"/>
<organism evidence="8 9">
    <name type="scientific">Lentinus tigrinus ALCF2SS1-6</name>
    <dbReference type="NCBI Taxonomy" id="1328759"/>
    <lineage>
        <taxon>Eukaryota</taxon>
        <taxon>Fungi</taxon>
        <taxon>Dikarya</taxon>
        <taxon>Basidiomycota</taxon>
        <taxon>Agaricomycotina</taxon>
        <taxon>Agaricomycetes</taxon>
        <taxon>Polyporales</taxon>
        <taxon>Polyporaceae</taxon>
        <taxon>Lentinus</taxon>
    </lineage>
</organism>
<reference evidence="8" key="1">
    <citation type="journal article" date="2018" name="Genome Biol. Evol.">
        <title>Genomics and development of Lentinus tigrinus, a white-rot wood-decaying mushroom with dimorphic fruiting bodies.</title>
        <authorList>
            <person name="Wu B."/>
            <person name="Xu Z."/>
            <person name="Knudson A."/>
            <person name="Carlson A."/>
            <person name="Chen N."/>
            <person name="Kovaka S."/>
            <person name="LaButti K."/>
            <person name="Lipzen A."/>
            <person name="Pennachio C."/>
            <person name="Riley R."/>
            <person name="Schakwitz W."/>
            <person name="Umezawa K."/>
            <person name="Ohm R.A."/>
            <person name="Grigoriev I.V."/>
            <person name="Nagy L.G."/>
            <person name="Gibbons J."/>
            <person name="Hibbett D."/>
        </authorList>
    </citation>
    <scope>NUCLEOTIDE SEQUENCE [LARGE SCALE GENOMIC DNA]</scope>
    <source>
        <strain evidence="8">ALCF2SS1-6</strain>
    </source>
</reference>
<keyword evidence="9" id="KW-1185">Reference proteome</keyword>
<dbReference type="InterPro" id="IPR015655">
    <property type="entry name" value="PP2C"/>
</dbReference>
<dbReference type="PANTHER" id="PTHR13832:SF837">
    <property type="entry name" value="PROTEIN PHOSPHATASE 2C-LIKE DOMAIN-CONTAINING PROTEIN 1"/>
    <property type="match status" value="1"/>
</dbReference>
<comment type="similarity">
    <text evidence="1 5">Belongs to the PP2C family.</text>
</comment>
<dbReference type="Gene3D" id="3.60.40.10">
    <property type="entry name" value="PPM-type phosphatase domain"/>
    <property type="match status" value="1"/>
</dbReference>
<dbReference type="GO" id="GO:0004722">
    <property type="term" value="F:protein serine/threonine phosphatase activity"/>
    <property type="evidence" value="ECO:0007669"/>
    <property type="project" value="InterPro"/>
</dbReference>